<feature type="region of interest" description="Disordered" evidence="1">
    <location>
        <begin position="263"/>
        <end position="288"/>
    </location>
</feature>
<reference evidence="3 4" key="1">
    <citation type="journal article" date="2020" name="Phytopathology">
        <title>A high-quality genome resource of Botrytis fragariae, a new and rapidly spreading fungal pathogen causing strawberry gray mold in the U.S.A.</title>
        <authorList>
            <person name="Wu Y."/>
            <person name="Saski C.A."/>
            <person name="Schnabel G."/>
            <person name="Xiao S."/>
            <person name="Hu M."/>
        </authorList>
    </citation>
    <scope>NUCLEOTIDE SEQUENCE [LARGE SCALE GENOMIC DNA]</scope>
    <source>
        <strain evidence="3 4">BVB16</strain>
    </source>
</reference>
<feature type="compositionally biased region" description="Acidic residues" evidence="1">
    <location>
        <begin position="169"/>
        <end position="196"/>
    </location>
</feature>
<evidence type="ECO:0000313" key="3">
    <source>
        <dbReference type="EMBL" id="KAF5874677.1"/>
    </source>
</evidence>
<evidence type="ECO:0000256" key="2">
    <source>
        <dbReference type="SAM" id="SignalP"/>
    </source>
</evidence>
<feature type="region of interest" description="Disordered" evidence="1">
    <location>
        <begin position="145"/>
        <end position="199"/>
    </location>
</feature>
<gene>
    <name evidence="3" type="ORF">Bfra_004692</name>
</gene>
<dbReference type="OrthoDB" id="3508512at2759"/>
<dbReference type="RefSeq" id="XP_037193623.1">
    <property type="nucleotide sequence ID" value="XM_037335089.1"/>
</dbReference>
<evidence type="ECO:0000256" key="1">
    <source>
        <dbReference type="SAM" id="MobiDB-lite"/>
    </source>
</evidence>
<feature type="signal peptide" evidence="2">
    <location>
        <begin position="1"/>
        <end position="18"/>
    </location>
</feature>
<comment type="caution">
    <text evidence="3">The sequence shown here is derived from an EMBL/GenBank/DDBJ whole genome shotgun (WGS) entry which is preliminary data.</text>
</comment>
<sequence>MLLLKIFAFIITSSSVEASGGDHHGRPFPDHLHLPYAPRQLFQDLIPETLLSLDQYTSSHINDGSIGHICPQARPDWTVKEGDPNRGFIGPEFAVYKDGIVILGSKENGSMIVPEGEVRVEEDRWVDQGTRERRKWWGEARYWDGYEGGDENGDGNEDGGNENGGNEDNGNENDGDNNEDDGNEDNDDQDNEDDDTQSSLRVYISHKTIPRPLRNWKNKLSSSQLQNTDSITPTFSHIFKIRNDGKKAEWHAEWISNWMDNSDKAFKDAKGSDNKGKDSEIEEKEELR</sequence>
<dbReference type="Proteomes" id="UP000531561">
    <property type="component" value="Unassembled WGS sequence"/>
</dbReference>
<dbReference type="AlphaFoldDB" id="A0A8H6AW29"/>
<keyword evidence="2" id="KW-0732">Signal</keyword>
<feature type="chain" id="PRO_5034378374" evidence="2">
    <location>
        <begin position="19"/>
        <end position="288"/>
    </location>
</feature>
<name>A0A8H6AW29_9HELO</name>
<feature type="compositionally biased region" description="Acidic residues" evidence="1">
    <location>
        <begin position="147"/>
        <end position="160"/>
    </location>
</feature>
<dbReference type="EMBL" id="JABFCT010000007">
    <property type="protein sequence ID" value="KAF5874677.1"/>
    <property type="molecule type" value="Genomic_DNA"/>
</dbReference>
<keyword evidence="4" id="KW-1185">Reference proteome</keyword>
<accession>A0A8H6AW29</accession>
<dbReference type="GeneID" id="59258781"/>
<evidence type="ECO:0000313" key="4">
    <source>
        <dbReference type="Proteomes" id="UP000531561"/>
    </source>
</evidence>
<organism evidence="3 4">
    <name type="scientific">Botrytis fragariae</name>
    <dbReference type="NCBI Taxonomy" id="1964551"/>
    <lineage>
        <taxon>Eukaryota</taxon>
        <taxon>Fungi</taxon>
        <taxon>Dikarya</taxon>
        <taxon>Ascomycota</taxon>
        <taxon>Pezizomycotina</taxon>
        <taxon>Leotiomycetes</taxon>
        <taxon>Helotiales</taxon>
        <taxon>Sclerotiniaceae</taxon>
        <taxon>Botrytis</taxon>
    </lineage>
</organism>
<proteinExistence type="predicted"/>
<protein>
    <submittedName>
        <fullName evidence="3">Putative carboxylesterase family protein</fullName>
    </submittedName>
</protein>